<keyword evidence="4 8" id="KW-0479">Metal-binding</keyword>
<dbReference type="EC" id="3.1.-.-" evidence="8"/>
<dbReference type="HAMAP" id="MF_00265">
    <property type="entry name" value="VapC_Nob1"/>
    <property type="match status" value="1"/>
</dbReference>
<keyword evidence="8" id="KW-0800">Toxin</keyword>
<evidence type="ECO:0000256" key="5">
    <source>
        <dbReference type="ARBA" id="ARBA00022801"/>
    </source>
</evidence>
<dbReference type="Proteomes" id="UP000652760">
    <property type="component" value="Unassembled WGS sequence"/>
</dbReference>
<evidence type="ECO:0000313" key="10">
    <source>
        <dbReference type="EMBL" id="MBK1838336.1"/>
    </source>
</evidence>
<feature type="domain" description="PIN" evidence="9">
    <location>
        <begin position="1"/>
        <end position="122"/>
    </location>
</feature>
<comment type="caution">
    <text evidence="10">The sequence shown here is derived from an EMBL/GenBank/DDBJ whole genome shotgun (WGS) entry which is preliminary data.</text>
</comment>
<proteinExistence type="inferred from homology"/>
<evidence type="ECO:0000313" key="11">
    <source>
        <dbReference type="Proteomes" id="UP000652760"/>
    </source>
</evidence>
<evidence type="ECO:0000256" key="4">
    <source>
        <dbReference type="ARBA" id="ARBA00022723"/>
    </source>
</evidence>
<dbReference type="CDD" id="cd09871">
    <property type="entry name" value="PIN_MtVapC28-VapC30-like"/>
    <property type="match status" value="1"/>
</dbReference>
<dbReference type="Gene3D" id="3.40.50.1010">
    <property type="entry name" value="5'-nuclease"/>
    <property type="match status" value="1"/>
</dbReference>
<evidence type="ECO:0000256" key="3">
    <source>
        <dbReference type="ARBA" id="ARBA00022722"/>
    </source>
</evidence>
<keyword evidence="3 8" id="KW-0540">Nuclease</keyword>
<comment type="similarity">
    <text evidence="7 8">Belongs to the PINc/VapC protein family.</text>
</comment>
<sequence length="129" mass="14074">MVVDISALVAILKAEPEAATFLVKLATATVCRLSAANFVEAGLIANRDSTGAYREALEDLLKEFDIRIEPVREYQARLALDAFRRYSKRTGHPASLNYGDCFAYALAADTGEVLLFKGNDFPCTDLVPA</sequence>
<evidence type="ECO:0000256" key="6">
    <source>
        <dbReference type="ARBA" id="ARBA00022842"/>
    </source>
</evidence>
<dbReference type="PANTHER" id="PTHR33653:SF1">
    <property type="entry name" value="RIBONUCLEASE VAPC2"/>
    <property type="match status" value="1"/>
</dbReference>
<reference evidence="11" key="1">
    <citation type="submission" date="2021-01" db="EMBL/GenBank/DDBJ databases">
        <title>Genome public.</title>
        <authorList>
            <person name="Liu C."/>
            <person name="Sun Q."/>
        </authorList>
    </citation>
    <scope>NUCLEOTIDE SEQUENCE [LARGE SCALE GENOMIC DNA]</scope>
    <source>
        <strain evidence="11">YIM B02556</strain>
    </source>
</reference>
<evidence type="ECO:0000256" key="7">
    <source>
        <dbReference type="ARBA" id="ARBA00038093"/>
    </source>
</evidence>
<dbReference type="Pfam" id="PF01850">
    <property type="entry name" value="PIN"/>
    <property type="match status" value="1"/>
</dbReference>
<feature type="binding site" evidence="8">
    <location>
        <position position="100"/>
    </location>
    <ligand>
        <name>Mg(2+)</name>
        <dbReference type="ChEBI" id="CHEBI:18420"/>
    </ligand>
</feature>
<evidence type="ECO:0000256" key="2">
    <source>
        <dbReference type="ARBA" id="ARBA00022649"/>
    </source>
</evidence>
<dbReference type="PANTHER" id="PTHR33653">
    <property type="entry name" value="RIBONUCLEASE VAPC2"/>
    <property type="match status" value="1"/>
</dbReference>
<dbReference type="InterPro" id="IPR022907">
    <property type="entry name" value="VapC_family"/>
</dbReference>
<protein>
    <recommendedName>
        <fullName evidence="8">Ribonuclease VapC</fullName>
        <shortName evidence="8">RNase VapC</shortName>
        <ecNumber evidence="8">3.1.-.-</ecNumber>
    </recommendedName>
    <alternativeName>
        <fullName evidence="8">Toxin VapC</fullName>
    </alternativeName>
</protein>
<evidence type="ECO:0000259" key="9">
    <source>
        <dbReference type="Pfam" id="PF01850"/>
    </source>
</evidence>
<evidence type="ECO:0000256" key="8">
    <source>
        <dbReference type="HAMAP-Rule" id="MF_00265"/>
    </source>
</evidence>
<accession>A0ABS1F4L9</accession>
<evidence type="ECO:0000256" key="1">
    <source>
        <dbReference type="ARBA" id="ARBA00001946"/>
    </source>
</evidence>
<dbReference type="SUPFAM" id="SSF88723">
    <property type="entry name" value="PIN domain-like"/>
    <property type="match status" value="1"/>
</dbReference>
<feature type="binding site" evidence="8">
    <location>
        <position position="4"/>
    </location>
    <ligand>
        <name>Mg(2+)</name>
        <dbReference type="ChEBI" id="CHEBI:18420"/>
    </ligand>
</feature>
<organism evidence="10 11">
    <name type="scientific">Azospirillum endophyticum</name>
    <dbReference type="NCBI Taxonomy" id="2800326"/>
    <lineage>
        <taxon>Bacteria</taxon>
        <taxon>Pseudomonadati</taxon>
        <taxon>Pseudomonadota</taxon>
        <taxon>Alphaproteobacteria</taxon>
        <taxon>Rhodospirillales</taxon>
        <taxon>Azospirillaceae</taxon>
        <taxon>Azospirillum</taxon>
    </lineage>
</organism>
<dbReference type="InterPro" id="IPR029060">
    <property type="entry name" value="PIN-like_dom_sf"/>
</dbReference>
<dbReference type="RefSeq" id="WP_200193722.1">
    <property type="nucleotide sequence ID" value="NZ_JAENHM010000037.1"/>
</dbReference>
<comment type="cofactor">
    <cofactor evidence="1 8">
        <name>Mg(2+)</name>
        <dbReference type="ChEBI" id="CHEBI:18420"/>
    </cofactor>
</comment>
<comment type="function">
    <text evidence="8">Toxic component of a toxin-antitoxin (TA) system. An RNase.</text>
</comment>
<keyword evidence="2 8" id="KW-1277">Toxin-antitoxin system</keyword>
<name>A0ABS1F4L9_9PROT</name>
<dbReference type="InterPro" id="IPR050556">
    <property type="entry name" value="Type_II_TA_system_RNase"/>
</dbReference>
<keyword evidence="5 8" id="KW-0378">Hydrolase</keyword>
<dbReference type="InterPro" id="IPR002716">
    <property type="entry name" value="PIN_dom"/>
</dbReference>
<keyword evidence="11" id="KW-1185">Reference proteome</keyword>
<gene>
    <name evidence="8" type="primary">vapC</name>
    <name evidence="10" type="ORF">JHL17_13010</name>
</gene>
<keyword evidence="6 8" id="KW-0460">Magnesium</keyword>
<dbReference type="EMBL" id="JAENHM010000037">
    <property type="protein sequence ID" value="MBK1838336.1"/>
    <property type="molecule type" value="Genomic_DNA"/>
</dbReference>